<evidence type="ECO:0000313" key="9">
    <source>
        <dbReference type="EMBL" id="EPI64319.1"/>
    </source>
</evidence>
<comment type="caution">
    <text evidence="9">The sequence shown here is derived from an EMBL/GenBank/DDBJ whole genome shotgun (WGS) entry which is preliminary data.</text>
</comment>
<feature type="transmembrane region" description="Helical" evidence="8">
    <location>
        <begin position="30"/>
        <end position="52"/>
    </location>
</feature>
<keyword evidence="4 8" id="KW-0812">Transmembrane</keyword>
<name>A0A656IAP5_SALE2</name>
<comment type="similarity">
    <text evidence="2">Belongs to the Rht family.</text>
</comment>
<dbReference type="GO" id="GO:0015190">
    <property type="term" value="F:L-leucine transmembrane transporter activity"/>
    <property type="evidence" value="ECO:0007669"/>
    <property type="project" value="TreeGrafter"/>
</dbReference>
<dbReference type="PIRSF" id="PIRSF006324">
    <property type="entry name" value="LeuE"/>
    <property type="match status" value="1"/>
</dbReference>
<gene>
    <name evidence="9" type="ORF">A673_04333</name>
</gene>
<proteinExistence type="inferred from homology"/>
<feature type="transmembrane region" description="Helical" evidence="8">
    <location>
        <begin position="64"/>
        <end position="89"/>
    </location>
</feature>
<dbReference type="InterPro" id="IPR001123">
    <property type="entry name" value="LeuE-type"/>
</dbReference>
<dbReference type="PANTHER" id="PTHR30086:SF15">
    <property type="entry name" value="LEUCINE EFFLUX PROTEIN"/>
    <property type="match status" value="1"/>
</dbReference>
<feature type="transmembrane region" description="Helical" evidence="8">
    <location>
        <begin position="174"/>
        <end position="199"/>
    </location>
</feature>
<feature type="transmembrane region" description="Helical" evidence="8">
    <location>
        <begin position="211"/>
        <end position="229"/>
    </location>
</feature>
<keyword evidence="5 8" id="KW-1133">Transmembrane helix</keyword>
<organism evidence="9 10">
    <name type="scientific">Salmonella enteritidis (strain 2009K0958)</name>
    <dbReference type="NCBI Taxonomy" id="1192586"/>
    <lineage>
        <taxon>Bacteria</taxon>
        <taxon>Pseudomonadati</taxon>
        <taxon>Pseudomonadota</taxon>
        <taxon>Gammaproteobacteria</taxon>
        <taxon>Enterobacterales</taxon>
        <taxon>Enterobacteriaceae</taxon>
        <taxon>Salmonella</taxon>
    </lineage>
</organism>
<protein>
    <submittedName>
        <fullName evidence="9">Leucine efflux protein</fullName>
    </submittedName>
</protein>
<comment type="subcellular location">
    <subcellularLocation>
        <location evidence="1">Cell membrane</location>
        <topology evidence="1">Multi-pass membrane protein</topology>
    </subcellularLocation>
</comment>
<keyword evidence="6 8" id="KW-0472">Membrane</keyword>
<evidence type="ECO:0000256" key="5">
    <source>
        <dbReference type="ARBA" id="ARBA00022989"/>
    </source>
</evidence>
<feature type="transmembrane region" description="Helical" evidence="8">
    <location>
        <begin position="101"/>
        <end position="119"/>
    </location>
</feature>
<evidence type="ECO:0000313" key="10">
    <source>
        <dbReference type="Proteomes" id="UP000014535"/>
    </source>
</evidence>
<evidence type="ECO:0000256" key="1">
    <source>
        <dbReference type="ARBA" id="ARBA00004651"/>
    </source>
</evidence>
<dbReference type="EMBL" id="ATFT01000116">
    <property type="protein sequence ID" value="EPI64319.1"/>
    <property type="molecule type" value="Genomic_DNA"/>
</dbReference>
<evidence type="ECO:0000256" key="8">
    <source>
        <dbReference type="SAM" id="Phobius"/>
    </source>
</evidence>
<sequence length="232" mass="25272">MHSLAYCFAAKRKCFQEEVNVFAEYGVLNYWTYLVGAIFIVLVPGPNTLFVLKNSVGRGVKGGYLAACGVFIGDAILMFLAYAGVATLIKTTPVLFNIVRYLGAFYLLYLGAKILYATLTSKGRAATETVVPFGAIFKRALILSLTNPKAILFYVSFFVQFIDVTAPHTGVSFFILATTLEIVSFCYLSFLILSGAFVTHYIGTKKKLAKVGNSLIGLLFVGFAARLATLQS</sequence>
<dbReference type="Pfam" id="PF01810">
    <property type="entry name" value="LysE"/>
    <property type="match status" value="1"/>
</dbReference>
<evidence type="ECO:0000256" key="2">
    <source>
        <dbReference type="ARBA" id="ARBA00007928"/>
    </source>
</evidence>
<evidence type="ECO:0000256" key="6">
    <source>
        <dbReference type="ARBA" id="ARBA00023136"/>
    </source>
</evidence>
<comment type="catalytic activity">
    <reaction evidence="7">
        <text>L-leucine(in) + H(+)(out) = L-leucine(out) + H(+)(in)</text>
        <dbReference type="Rhea" id="RHEA:28731"/>
        <dbReference type="ChEBI" id="CHEBI:15378"/>
        <dbReference type="ChEBI" id="CHEBI:57427"/>
    </reaction>
    <physiologicalReaction direction="left-to-right" evidence="7">
        <dbReference type="Rhea" id="RHEA:28732"/>
    </physiologicalReaction>
</comment>
<accession>A0A656IAP5</accession>
<evidence type="ECO:0000256" key="4">
    <source>
        <dbReference type="ARBA" id="ARBA00022692"/>
    </source>
</evidence>
<dbReference type="PANTHER" id="PTHR30086">
    <property type="entry name" value="ARGININE EXPORTER PROTEIN ARGO"/>
    <property type="match status" value="1"/>
</dbReference>
<keyword evidence="3" id="KW-1003">Cell membrane</keyword>
<reference evidence="9 10" key="1">
    <citation type="submission" date="2013-04" db="EMBL/GenBank/DDBJ databases">
        <authorList>
            <person name="McClelland M."/>
            <person name="Porwollik S."/>
            <person name="Desai P."/>
            <person name="Cheng P."/>
            <person name="Wollam A."/>
            <person name="Pepin K."/>
            <person name="Palsikar V.B."/>
            <person name="Fulton L."/>
            <person name="Fulton R."/>
            <person name="Delehaunty K."/>
            <person name="Fronick C."/>
            <person name="Godfrey J."/>
            <person name="Waligorski J."/>
            <person name="Appelbaum E."/>
            <person name="Tomlinson C."/>
            <person name="Warren W."/>
            <person name="Sodergren E."/>
            <person name="Weinstock G."/>
            <person name="Wilson R.K."/>
        </authorList>
    </citation>
    <scope>NUCLEOTIDE SEQUENCE [LARGE SCALE GENOMIC DNA]</scope>
    <source>
        <strain evidence="9 10">2009K0958</strain>
    </source>
</reference>
<dbReference type="GO" id="GO:0005886">
    <property type="term" value="C:plasma membrane"/>
    <property type="evidence" value="ECO:0007669"/>
    <property type="project" value="UniProtKB-SubCell"/>
</dbReference>
<feature type="transmembrane region" description="Helical" evidence="8">
    <location>
        <begin position="140"/>
        <end position="162"/>
    </location>
</feature>
<evidence type="ECO:0000256" key="3">
    <source>
        <dbReference type="ARBA" id="ARBA00022475"/>
    </source>
</evidence>
<dbReference type="AlphaFoldDB" id="A0A656IAP5"/>
<evidence type="ECO:0000256" key="7">
    <source>
        <dbReference type="ARBA" id="ARBA00048489"/>
    </source>
</evidence>
<dbReference type="GO" id="GO:0015820">
    <property type="term" value="P:L-leucine transport"/>
    <property type="evidence" value="ECO:0007669"/>
    <property type="project" value="TreeGrafter"/>
</dbReference>
<dbReference type="NCBIfam" id="NF008201">
    <property type="entry name" value="PRK10958.1"/>
    <property type="match status" value="1"/>
</dbReference>
<dbReference type="Proteomes" id="UP000014535">
    <property type="component" value="Unassembled WGS sequence"/>
</dbReference>